<feature type="transmembrane region" description="Helical" evidence="1">
    <location>
        <begin position="69"/>
        <end position="86"/>
    </location>
</feature>
<sequence>MKLKAKDVVATVLVAAIAVPYIGYLIRGEMPFIEDPRGMAGTGLVLGIAAYLVMTWGDSFDQLGKAETALAAVVAGLGLAALVLAETAAAEALLAVFMGSILVVWAVKLVDHTGLLHWHRPTSAAR</sequence>
<keyword evidence="1" id="KW-1133">Transmembrane helix</keyword>
<feature type="transmembrane region" description="Helical" evidence="1">
    <location>
        <begin position="92"/>
        <end position="110"/>
    </location>
</feature>
<evidence type="ECO:0000313" key="3">
    <source>
        <dbReference type="Proteomes" id="UP001204524"/>
    </source>
</evidence>
<evidence type="ECO:0000313" key="2">
    <source>
        <dbReference type="EMBL" id="MCP3421250.1"/>
    </source>
</evidence>
<name>A0ABT1KU32_9ACTN</name>
<evidence type="ECO:0000256" key="1">
    <source>
        <dbReference type="SAM" id="Phobius"/>
    </source>
</evidence>
<keyword evidence="3" id="KW-1185">Reference proteome</keyword>
<dbReference type="RefSeq" id="WP_254180476.1">
    <property type="nucleotide sequence ID" value="NZ_JANARS010000002.1"/>
</dbReference>
<accession>A0ABT1KU32</accession>
<keyword evidence="1" id="KW-0812">Transmembrane</keyword>
<gene>
    <name evidence="2" type="ORF">NCI01_05535</name>
</gene>
<protein>
    <submittedName>
        <fullName evidence="2">Uncharacterized protein</fullName>
    </submittedName>
</protein>
<dbReference type="Proteomes" id="UP001204524">
    <property type="component" value="Unassembled WGS sequence"/>
</dbReference>
<feature type="transmembrane region" description="Helical" evidence="1">
    <location>
        <begin position="38"/>
        <end position="57"/>
    </location>
</feature>
<reference evidence="2 3" key="1">
    <citation type="submission" date="2022-06" db="EMBL/GenBank/DDBJ databases">
        <authorList>
            <person name="So Y."/>
        </authorList>
    </citation>
    <scope>NUCLEOTIDE SEQUENCE [LARGE SCALE GENOMIC DNA]</scope>
    <source>
        <strain evidence="2 3">STR3</strain>
    </source>
</reference>
<proteinExistence type="predicted"/>
<comment type="caution">
    <text evidence="2">The sequence shown here is derived from an EMBL/GenBank/DDBJ whole genome shotgun (WGS) entry which is preliminary data.</text>
</comment>
<dbReference type="EMBL" id="JANARS010000002">
    <property type="protein sequence ID" value="MCP3421250.1"/>
    <property type="molecule type" value="Genomic_DNA"/>
</dbReference>
<feature type="transmembrane region" description="Helical" evidence="1">
    <location>
        <begin position="7"/>
        <end position="26"/>
    </location>
</feature>
<keyword evidence="1" id="KW-0472">Membrane</keyword>
<organism evidence="2 3">
    <name type="scientific">Nocardioides pinisoli</name>
    <dbReference type="NCBI Taxonomy" id="2950279"/>
    <lineage>
        <taxon>Bacteria</taxon>
        <taxon>Bacillati</taxon>
        <taxon>Actinomycetota</taxon>
        <taxon>Actinomycetes</taxon>
        <taxon>Propionibacteriales</taxon>
        <taxon>Nocardioidaceae</taxon>
        <taxon>Nocardioides</taxon>
    </lineage>
</organism>